<accession>A0AAE7MS29</accession>
<keyword evidence="1" id="KW-0949">S-adenosyl-L-methionine</keyword>
<dbReference type="Pfam" id="PF13186">
    <property type="entry name" value="SPASM"/>
    <property type="match status" value="1"/>
</dbReference>
<dbReference type="GO" id="GO:0051536">
    <property type="term" value="F:iron-sulfur cluster binding"/>
    <property type="evidence" value="ECO:0007669"/>
    <property type="project" value="UniProtKB-KW"/>
</dbReference>
<dbReference type="PANTHER" id="PTHR11228:SF7">
    <property type="entry name" value="PQQA PEPTIDE CYCLASE"/>
    <property type="match status" value="1"/>
</dbReference>
<dbReference type="InterPro" id="IPR013785">
    <property type="entry name" value="Aldolase_TIM"/>
</dbReference>
<dbReference type="CDD" id="cd01335">
    <property type="entry name" value="Radical_SAM"/>
    <property type="match status" value="1"/>
</dbReference>
<dbReference type="PROSITE" id="PS51918">
    <property type="entry name" value="RADICAL_SAM"/>
    <property type="match status" value="1"/>
</dbReference>
<organism evidence="6 7">
    <name type="scientific">Enterococcus gallinarum</name>
    <dbReference type="NCBI Taxonomy" id="1353"/>
    <lineage>
        <taxon>Bacteria</taxon>
        <taxon>Bacillati</taxon>
        <taxon>Bacillota</taxon>
        <taxon>Bacilli</taxon>
        <taxon>Lactobacillales</taxon>
        <taxon>Enterococcaceae</taxon>
        <taxon>Enterococcus</taxon>
    </lineage>
</organism>
<evidence type="ECO:0000256" key="1">
    <source>
        <dbReference type="ARBA" id="ARBA00022691"/>
    </source>
</evidence>
<protein>
    <submittedName>
        <fullName evidence="6">Radical SAM protein</fullName>
    </submittedName>
</protein>
<dbReference type="InterPro" id="IPR007197">
    <property type="entry name" value="rSAM"/>
</dbReference>
<dbReference type="Gene3D" id="3.20.20.70">
    <property type="entry name" value="Aldolase class I"/>
    <property type="match status" value="1"/>
</dbReference>
<dbReference type="Pfam" id="PF04055">
    <property type="entry name" value="Radical_SAM"/>
    <property type="match status" value="1"/>
</dbReference>
<evidence type="ECO:0000313" key="7">
    <source>
        <dbReference type="Proteomes" id="UP000516696"/>
    </source>
</evidence>
<evidence type="ECO:0000256" key="2">
    <source>
        <dbReference type="ARBA" id="ARBA00022723"/>
    </source>
</evidence>
<dbReference type="InterPro" id="IPR023885">
    <property type="entry name" value="4Fe4S-binding_SPASM_dom"/>
</dbReference>
<dbReference type="InterPro" id="IPR050377">
    <property type="entry name" value="Radical_SAM_PqqE_MftC-like"/>
</dbReference>
<dbReference type="Proteomes" id="UP000516696">
    <property type="component" value="Chromosome"/>
</dbReference>
<keyword evidence="3" id="KW-0408">Iron</keyword>
<dbReference type="InterPro" id="IPR058240">
    <property type="entry name" value="rSAM_sf"/>
</dbReference>
<dbReference type="SUPFAM" id="SSF102114">
    <property type="entry name" value="Radical SAM enzymes"/>
    <property type="match status" value="1"/>
</dbReference>
<sequence>MITYNRSDNRNVLMDDFSREYVVDSNISELNKKKANAVFKSYDEYKSYIYQIDYLDTVYYNVTYLCNLHCPYCYAPRNTHFVSQENNIAFLKKLVELKAKNIVLIGGEPMMHPKLDKLIDEMIFYGFTSISIITNGTILKEKVLEKIVKYHIDIQISVDGYTEETNAPTRGKGSLKKVLKNIDILKQHNVNYSVMQVLTKETIKYSEEFSIFFSNKGIPHGFFLVKETDDASRPSLKSIYKLYDFLFSRYGDVNKVFDCVKSSDQMQLNSTGFPITHCGAGITTLSIDPLGNVYPCVKLHNGDFKITNLINSTAVTDIKNNRNRVLENELVNSLKKCKNCSIKYICGGGCRAEEYYVSKNNQSYSQCDIQKGNLTYFLENINE</sequence>
<proteinExistence type="predicted"/>
<name>A0AAE7MS29_ENTGA</name>
<dbReference type="GO" id="GO:0046872">
    <property type="term" value="F:metal ion binding"/>
    <property type="evidence" value="ECO:0007669"/>
    <property type="project" value="UniProtKB-KW"/>
</dbReference>
<dbReference type="SFLD" id="SFLDS00029">
    <property type="entry name" value="Radical_SAM"/>
    <property type="match status" value="1"/>
</dbReference>
<gene>
    <name evidence="6" type="ORF">EGM181_15795</name>
</gene>
<evidence type="ECO:0000259" key="5">
    <source>
        <dbReference type="PROSITE" id="PS51918"/>
    </source>
</evidence>
<dbReference type="PANTHER" id="PTHR11228">
    <property type="entry name" value="RADICAL SAM DOMAIN PROTEIN"/>
    <property type="match status" value="1"/>
</dbReference>
<reference evidence="6 7" key="1">
    <citation type="submission" date="2020-03" db="EMBL/GenBank/DDBJ databases">
        <title>Characterization of ganglioside-mimicking enterococci.</title>
        <authorList>
            <person name="Patry R.T."/>
            <person name="Nothaft H."/>
            <person name="Bridger R."/>
            <person name="Shajahan A."/>
            <person name="Huynh S."/>
            <person name="Sanchez S."/>
            <person name="Azadi P."/>
            <person name="Cooper K."/>
            <person name="Miller W.G."/>
            <person name="Parker C.T."/>
            <person name="Wells L."/>
            <person name="Szymanski C.M."/>
        </authorList>
    </citation>
    <scope>NUCLEOTIDE SEQUENCE [LARGE SCALE GENOMIC DNA]</scope>
    <source>
        <strain evidence="6 7">EGM181</strain>
    </source>
</reference>
<dbReference type="EMBL" id="CP050485">
    <property type="protein sequence ID" value="QOG28621.1"/>
    <property type="molecule type" value="Genomic_DNA"/>
</dbReference>
<dbReference type="GO" id="GO:0003824">
    <property type="term" value="F:catalytic activity"/>
    <property type="evidence" value="ECO:0007669"/>
    <property type="project" value="InterPro"/>
</dbReference>
<keyword evidence="2" id="KW-0479">Metal-binding</keyword>
<dbReference type="RefSeq" id="WP_113849136.1">
    <property type="nucleotide sequence ID" value="NZ_CP050485.1"/>
</dbReference>
<dbReference type="NCBIfam" id="TIGR04085">
    <property type="entry name" value="rSAM_more_4Fe4S"/>
    <property type="match status" value="1"/>
</dbReference>
<dbReference type="SFLD" id="SFLDG01067">
    <property type="entry name" value="SPASM/twitch_domain_containing"/>
    <property type="match status" value="1"/>
</dbReference>
<dbReference type="SFLD" id="SFLDG01386">
    <property type="entry name" value="main_SPASM_domain-containing"/>
    <property type="match status" value="1"/>
</dbReference>
<evidence type="ECO:0000256" key="3">
    <source>
        <dbReference type="ARBA" id="ARBA00023004"/>
    </source>
</evidence>
<keyword evidence="4" id="KW-0411">Iron-sulfur</keyword>
<evidence type="ECO:0000313" key="6">
    <source>
        <dbReference type="EMBL" id="QOG28621.1"/>
    </source>
</evidence>
<feature type="domain" description="Radical SAM core" evidence="5">
    <location>
        <begin position="52"/>
        <end position="264"/>
    </location>
</feature>
<evidence type="ECO:0000256" key="4">
    <source>
        <dbReference type="ARBA" id="ARBA00023014"/>
    </source>
</evidence>
<dbReference type="AlphaFoldDB" id="A0AAE7MS29"/>